<dbReference type="InterPro" id="IPR050857">
    <property type="entry name" value="D-2-hydroxyacid_DH"/>
</dbReference>
<proteinExistence type="inferred from homology"/>
<evidence type="ECO:0000256" key="2">
    <source>
        <dbReference type="ARBA" id="ARBA00022605"/>
    </source>
</evidence>
<feature type="domain" description="D-isomer specific 2-hydroxyacid dehydrogenase NAD-binding" evidence="7">
    <location>
        <begin position="108"/>
        <end position="282"/>
    </location>
</feature>
<evidence type="ECO:0000259" key="6">
    <source>
        <dbReference type="Pfam" id="PF00389"/>
    </source>
</evidence>
<dbReference type="Pfam" id="PF02826">
    <property type="entry name" value="2-Hacid_dh_C"/>
    <property type="match status" value="1"/>
</dbReference>
<dbReference type="Gene3D" id="3.40.50.720">
    <property type="entry name" value="NAD(P)-binding Rossmann-like Domain"/>
    <property type="match status" value="2"/>
</dbReference>
<evidence type="ECO:0000313" key="9">
    <source>
        <dbReference type="EMBL" id="MCU7379493.1"/>
    </source>
</evidence>
<organism evidence="9 10">
    <name type="scientific">Hominibacterium faecale</name>
    <dbReference type="NCBI Taxonomy" id="2839743"/>
    <lineage>
        <taxon>Bacteria</taxon>
        <taxon>Bacillati</taxon>
        <taxon>Bacillota</taxon>
        <taxon>Clostridia</taxon>
        <taxon>Peptostreptococcales</taxon>
        <taxon>Anaerovoracaceae</taxon>
        <taxon>Hominibacterium</taxon>
    </lineage>
</organism>
<dbReference type="SUPFAM" id="SSF52283">
    <property type="entry name" value="Formate/glycerate dehydrogenase catalytic domain-like"/>
    <property type="match status" value="1"/>
</dbReference>
<accession>A0A9J6QTN2</accession>
<dbReference type="SUPFAM" id="SSF51735">
    <property type="entry name" value="NAD(P)-binding Rossmann-fold domains"/>
    <property type="match status" value="1"/>
</dbReference>
<dbReference type="CDD" id="cd12173">
    <property type="entry name" value="PGDH_4"/>
    <property type="match status" value="1"/>
</dbReference>
<gene>
    <name evidence="8" type="ORF">OBO34_01090</name>
    <name evidence="9" type="ORF">OBO34_14185</name>
</gene>
<evidence type="ECO:0000256" key="1">
    <source>
        <dbReference type="ARBA" id="ARBA00005854"/>
    </source>
</evidence>
<dbReference type="InterPro" id="IPR006140">
    <property type="entry name" value="D-isomer_DH_NAD-bd"/>
</dbReference>
<keyword evidence="10" id="KW-1185">Reference proteome</keyword>
<name>A0A9J6QTN2_9FIRM</name>
<dbReference type="Pfam" id="PF00389">
    <property type="entry name" value="2-Hacid_dh"/>
    <property type="match status" value="1"/>
</dbReference>
<comment type="similarity">
    <text evidence="1 5">Belongs to the D-isomer specific 2-hydroxyacid dehydrogenase family.</text>
</comment>
<dbReference type="PANTHER" id="PTHR42789">
    <property type="entry name" value="D-ISOMER SPECIFIC 2-HYDROXYACID DEHYDROGENASE FAMILY PROTEIN (AFU_ORTHOLOGUE AFUA_6G10090)"/>
    <property type="match status" value="1"/>
</dbReference>
<dbReference type="GO" id="GO:0008652">
    <property type="term" value="P:amino acid biosynthetic process"/>
    <property type="evidence" value="ECO:0007669"/>
    <property type="project" value="UniProtKB-KW"/>
</dbReference>
<dbReference type="EMBL" id="JAOSHN010000001">
    <property type="protein sequence ID" value="MCU7376944.1"/>
    <property type="molecule type" value="Genomic_DNA"/>
</dbReference>
<dbReference type="RefSeq" id="WP_253020509.1">
    <property type="nucleotide sequence ID" value="NZ_JAJAGH010000005.1"/>
</dbReference>
<dbReference type="InterPro" id="IPR029752">
    <property type="entry name" value="D-isomer_DH_CS1"/>
</dbReference>
<comment type="caution">
    <text evidence="9">The sequence shown here is derived from an EMBL/GenBank/DDBJ whole genome shotgun (WGS) entry which is preliminary data.</text>
</comment>
<evidence type="ECO:0000256" key="5">
    <source>
        <dbReference type="RuleBase" id="RU003719"/>
    </source>
</evidence>
<dbReference type="PROSITE" id="PS00065">
    <property type="entry name" value="D_2_HYDROXYACID_DH_1"/>
    <property type="match status" value="1"/>
</dbReference>
<sequence>MKKILYIQPLHPSGMEFLKKKYHVFTANNEDQQYLKSIIGDYHAVVTRLTVIDRELIQSAEHLQVIAKHGVGTDNIDVKTAEQQGIKIVTTGDANSRSVAEHTIFALGALSKRIVYLDQAMRHSKWQTRDEKGSVDFAGKTVGVIGFGRIGSKVAEIAKYGFEAKVHIYDPIMKREEIEERGFVYEQDLDELCSKSDFLTVHVPLLESTRNLIDGRRLALMKPTAFIANFARGGIINEADLYQVLKAKKLAGAALDAFETEPPEETLPLLHLSNVLLSPHCGTFSEDSKKRMSMAVAKGIDAVLSGEDM</sequence>
<dbReference type="InterPro" id="IPR006139">
    <property type="entry name" value="D-isomer_2_OHA_DH_cat_dom"/>
</dbReference>
<feature type="domain" description="D-isomer specific 2-hydroxyacid dehydrogenase catalytic" evidence="6">
    <location>
        <begin position="5"/>
        <end position="308"/>
    </location>
</feature>
<dbReference type="InterPro" id="IPR036291">
    <property type="entry name" value="NAD(P)-bd_dom_sf"/>
</dbReference>
<dbReference type="GO" id="GO:0016616">
    <property type="term" value="F:oxidoreductase activity, acting on the CH-OH group of donors, NAD or NADP as acceptor"/>
    <property type="evidence" value="ECO:0007669"/>
    <property type="project" value="InterPro"/>
</dbReference>
<evidence type="ECO:0000313" key="8">
    <source>
        <dbReference type="EMBL" id="MCU7376944.1"/>
    </source>
</evidence>
<dbReference type="EMBL" id="JAOSHN010000005">
    <property type="protein sequence ID" value="MCU7379493.1"/>
    <property type="molecule type" value="Genomic_DNA"/>
</dbReference>
<protein>
    <submittedName>
        <fullName evidence="9">Hydroxyacid dehydrogenase</fullName>
    </submittedName>
</protein>
<dbReference type="AlphaFoldDB" id="A0A9J6QTN2"/>
<dbReference type="InterPro" id="IPR029753">
    <property type="entry name" value="D-isomer_DH_CS"/>
</dbReference>
<evidence type="ECO:0000256" key="3">
    <source>
        <dbReference type="ARBA" id="ARBA00023002"/>
    </source>
</evidence>
<dbReference type="PROSITE" id="PS00670">
    <property type="entry name" value="D_2_HYDROXYACID_DH_2"/>
    <property type="match status" value="1"/>
</dbReference>
<dbReference type="Proteomes" id="UP001065549">
    <property type="component" value="Unassembled WGS sequence"/>
</dbReference>
<dbReference type="FunFam" id="3.40.50.720:FF:000203">
    <property type="entry name" value="D-3-phosphoglycerate dehydrogenase (SerA)"/>
    <property type="match status" value="1"/>
</dbReference>
<reference evidence="9" key="1">
    <citation type="submission" date="2022-09" db="EMBL/GenBank/DDBJ databases">
        <title>Culturomic study of gut microbiota in children with autism spectrum disorder.</title>
        <authorList>
            <person name="Efimov B.A."/>
            <person name="Chaplin A.V."/>
            <person name="Sokolova S.R."/>
            <person name="Pikina A.P."/>
            <person name="Korzhanova M."/>
            <person name="Belova V."/>
            <person name="Korostin D."/>
        </authorList>
    </citation>
    <scope>NUCLEOTIDE SEQUENCE</scope>
    <source>
        <strain evidence="9">ASD5510</strain>
    </source>
</reference>
<keyword evidence="4" id="KW-0520">NAD</keyword>
<dbReference type="PANTHER" id="PTHR42789:SF1">
    <property type="entry name" value="D-ISOMER SPECIFIC 2-HYDROXYACID DEHYDROGENASE FAMILY PROTEIN (AFU_ORTHOLOGUE AFUA_6G10090)"/>
    <property type="match status" value="1"/>
</dbReference>
<keyword evidence="2" id="KW-0028">Amino-acid biosynthesis</keyword>
<evidence type="ECO:0000259" key="7">
    <source>
        <dbReference type="Pfam" id="PF02826"/>
    </source>
</evidence>
<evidence type="ECO:0000313" key="10">
    <source>
        <dbReference type="Proteomes" id="UP001065549"/>
    </source>
</evidence>
<dbReference type="GO" id="GO:0051287">
    <property type="term" value="F:NAD binding"/>
    <property type="evidence" value="ECO:0007669"/>
    <property type="project" value="InterPro"/>
</dbReference>
<evidence type="ECO:0000256" key="4">
    <source>
        <dbReference type="ARBA" id="ARBA00023027"/>
    </source>
</evidence>
<keyword evidence="3 5" id="KW-0560">Oxidoreductase</keyword>